<comment type="caution">
    <text evidence="2">The sequence shown here is derived from an EMBL/GenBank/DDBJ whole genome shotgun (WGS) entry which is preliminary data.</text>
</comment>
<feature type="compositionally biased region" description="Low complexity" evidence="1">
    <location>
        <begin position="86"/>
        <end position="97"/>
    </location>
</feature>
<feature type="compositionally biased region" description="Polar residues" evidence="1">
    <location>
        <begin position="98"/>
        <end position="108"/>
    </location>
</feature>
<evidence type="ECO:0000256" key="1">
    <source>
        <dbReference type="SAM" id="MobiDB-lite"/>
    </source>
</evidence>
<dbReference type="EMBL" id="CAXITT010000751">
    <property type="protein sequence ID" value="CAL1545925.1"/>
    <property type="molecule type" value="Genomic_DNA"/>
</dbReference>
<feature type="non-terminal residue" evidence="2">
    <location>
        <position position="168"/>
    </location>
</feature>
<protein>
    <submittedName>
        <fullName evidence="2">Uncharacterized protein</fullName>
    </submittedName>
</protein>
<feature type="region of interest" description="Disordered" evidence="1">
    <location>
        <begin position="58"/>
        <end position="124"/>
    </location>
</feature>
<reference evidence="2 3" key="1">
    <citation type="submission" date="2024-04" db="EMBL/GenBank/DDBJ databases">
        <authorList>
            <consortium name="Genoscope - CEA"/>
            <person name="William W."/>
        </authorList>
    </citation>
    <scope>NUCLEOTIDE SEQUENCE [LARGE SCALE GENOMIC DNA]</scope>
</reference>
<proteinExistence type="predicted"/>
<gene>
    <name evidence="2" type="ORF">GSLYS_00019302001</name>
</gene>
<dbReference type="AlphaFoldDB" id="A0AAV2IJC6"/>
<sequence>ISSYAKGRFAASRLNYTATGILSTQMQVTCILLNYWLRERNVSHAGAPCNVPSLKTSGVDHKPGAAGSGKELAGTGANDSSVGNVTGTTGDGSRTSSPNPSAAGNNFTDVRGTAQADDDANATKRVHESQWDSFRLQMMPTLDIVCLLNLKPTRLFDLNCILIFAFTL</sequence>
<dbReference type="Proteomes" id="UP001497497">
    <property type="component" value="Unassembled WGS sequence"/>
</dbReference>
<evidence type="ECO:0000313" key="2">
    <source>
        <dbReference type="EMBL" id="CAL1545925.1"/>
    </source>
</evidence>
<feature type="non-terminal residue" evidence="2">
    <location>
        <position position="1"/>
    </location>
</feature>
<evidence type="ECO:0000313" key="3">
    <source>
        <dbReference type="Proteomes" id="UP001497497"/>
    </source>
</evidence>
<keyword evidence="3" id="KW-1185">Reference proteome</keyword>
<accession>A0AAV2IJC6</accession>
<organism evidence="2 3">
    <name type="scientific">Lymnaea stagnalis</name>
    <name type="common">Great pond snail</name>
    <name type="synonym">Helix stagnalis</name>
    <dbReference type="NCBI Taxonomy" id="6523"/>
    <lineage>
        <taxon>Eukaryota</taxon>
        <taxon>Metazoa</taxon>
        <taxon>Spiralia</taxon>
        <taxon>Lophotrochozoa</taxon>
        <taxon>Mollusca</taxon>
        <taxon>Gastropoda</taxon>
        <taxon>Heterobranchia</taxon>
        <taxon>Euthyneura</taxon>
        <taxon>Panpulmonata</taxon>
        <taxon>Hygrophila</taxon>
        <taxon>Lymnaeoidea</taxon>
        <taxon>Lymnaeidae</taxon>
        <taxon>Lymnaea</taxon>
    </lineage>
</organism>
<name>A0AAV2IJC6_LYMST</name>